<evidence type="ECO:0000256" key="4">
    <source>
        <dbReference type="ARBA" id="ARBA00023136"/>
    </source>
</evidence>
<comment type="subcellular location">
    <subcellularLocation>
        <location evidence="1">Membrane</location>
    </subcellularLocation>
</comment>
<keyword evidence="2 5" id="KW-0812">Transmembrane</keyword>
<dbReference type="InterPro" id="IPR010920">
    <property type="entry name" value="LSM_dom_sf"/>
</dbReference>
<dbReference type="InterPro" id="IPR006685">
    <property type="entry name" value="MscS_channel_2nd"/>
</dbReference>
<feature type="transmembrane region" description="Helical" evidence="5">
    <location>
        <begin position="65"/>
        <end position="84"/>
    </location>
</feature>
<feature type="transmembrane region" description="Helical" evidence="5">
    <location>
        <begin position="23"/>
        <end position="44"/>
    </location>
</feature>
<dbReference type="GO" id="GO:0055085">
    <property type="term" value="P:transmembrane transport"/>
    <property type="evidence" value="ECO:0007669"/>
    <property type="project" value="InterPro"/>
</dbReference>
<dbReference type="AlphaFoldDB" id="A0A397GHJ2"/>
<dbReference type="SUPFAM" id="SSF50182">
    <property type="entry name" value="Sm-like ribonucleoproteins"/>
    <property type="match status" value="1"/>
</dbReference>
<dbReference type="OrthoDB" id="2114051at2759"/>
<evidence type="ECO:0000256" key="2">
    <source>
        <dbReference type="ARBA" id="ARBA00022692"/>
    </source>
</evidence>
<evidence type="ECO:0000256" key="5">
    <source>
        <dbReference type="SAM" id="Phobius"/>
    </source>
</evidence>
<organism evidence="7 8">
    <name type="scientific">Diversispora epigaea</name>
    <dbReference type="NCBI Taxonomy" id="1348612"/>
    <lineage>
        <taxon>Eukaryota</taxon>
        <taxon>Fungi</taxon>
        <taxon>Fungi incertae sedis</taxon>
        <taxon>Mucoromycota</taxon>
        <taxon>Glomeromycotina</taxon>
        <taxon>Glomeromycetes</taxon>
        <taxon>Diversisporales</taxon>
        <taxon>Diversisporaceae</taxon>
        <taxon>Diversispora</taxon>
    </lineage>
</organism>
<dbReference type="Gene3D" id="1.10.287.1260">
    <property type="match status" value="1"/>
</dbReference>
<evidence type="ECO:0000256" key="3">
    <source>
        <dbReference type="ARBA" id="ARBA00022989"/>
    </source>
</evidence>
<proteinExistence type="predicted"/>
<evidence type="ECO:0000313" key="8">
    <source>
        <dbReference type="Proteomes" id="UP000266861"/>
    </source>
</evidence>
<feature type="transmembrane region" description="Helical" evidence="5">
    <location>
        <begin position="153"/>
        <end position="176"/>
    </location>
</feature>
<name>A0A397GHJ2_9GLOM</name>
<accession>A0A397GHJ2</accession>
<gene>
    <name evidence="7" type="ORF">Glove_519g21</name>
</gene>
<protein>
    <recommendedName>
        <fullName evidence="6">Mechanosensitive ion channel MscS domain-containing protein</fullName>
    </recommendedName>
</protein>
<feature type="transmembrane region" description="Helical" evidence="5">
    <location>
        <begin position="182"/>
        <end position="201"/>
    </location>
</feature>
<dbReference type="Gene3D" id="2.30.30.60">
    <property type="match status" value="1"/>
</dbReference>
<dbReference type="PANTHER" id="PTHR30566">
    <property type="entry name" value="YNAI-RELATED MECHANOSENSITIVE ION CHANNEL"/>
    <property type="match status" value="1"/>
</dbReference>
<keyword evidence="4 5" id="KW-0472">Membrane</keyword>
<dbReference type="Proteomes" id="UP000266861">
    <property type="component" value="Unassembled WGS sequence"/>
</dbReference>
<sequence>MSTYNTTNQNSTVLNFLDNDNKLFPIILMAGVTVASMLLHLALAHILKSRTGWLFDHAILKYCKIPSFFVFSISAILLTLPFISDVDSRLLIPIQHTFEILLIIFSTWTAVGVVKAVVETIAFSNDNNDSNDNNSSNSGSKKKKENRKIATQLLVASRVVISIIFTLGVACVLSTFPTAWNLGMGLVASASIIALILGFAARQTLTNLLATLQIALTQSVILGDYVVVDNYQGVVEEIQSQYIVLKSIEEKRILVPLSKLINTTYENWSRSSEKLSLGFELYVDYGIPLDDLRNYFISEVCKCEYWDQRNALLYISDVRESVLVLTARMTTTNFEKGNKMKIIMREKLIEYITTTYPQYLPRIRNETVLTRTGIDSMKKIISKMEDPVLDDYILNEKS</sequence>
<dbReference type="Pfam" id="PF00924">
    <property type="entry name" value="MS_channel_2nd"/>
    <property type="match status" value="1"/>
</dbReference>
<feature type="transmembrane region" description="Helical" evidence="5">
    <location>
        <begin position="96"/>
        <end position="118"/>
    </location>
</feature>
<reference evidence="7 8" key="1">
    <citation type="submission" date="2018-08" db="EMBL/GenBank/DDBJ databases">
        <title>Genome and evolution of the arbuscular mycorrhizal fungus Diversispora epigaea (formerly Glomus versiforme) and its bacterial endosymbionts.</title>
        <authorList>
            <person name="Sun X."/>
            <person name="Fei Z."/>
            <person name="Harrison M."/>
        </authorList>
    </citation>
    <scope>NUCLEOTIDE SEQUENCE [LARGE SCALE GENOMIC DNA]</scope>
    <source>
        <strain evidence="7 8">IT104</strain>
    </source>
</reference>
<keyword evidence="8" id="KW-1185">Reference proteome</keyword>
<dbReference type="PANTHER" id="PTHR30566:SF25">
    <property type="entry name" value="INNER MEMBRANE PROTEIN"/>
    <property type="match status" value="1"/>
</dbReference>
<dbReference type="InterPro" id="IPR023408">
    <property type="entry name" value="MscS_beta-dom_sf"/>
</dbReference>
<comment type="caution">
    <text evidence="7">The sequence shown here is derived from an EMBL/GenBank/DDBJ whole genome shotgun (WGS) entry which is preliminary data.</text>
</comment>
<evidence type="ECO:0000259" key="6">
    <source>
        <dbReference type="Pfam" id="PF00924"/>
    </source>
</evidence>
<keyword evidence="3 5" id="KW-1133">Transmembrane helix</keyword>
<evidence type="ECO:0000256" key="1">
    <source>
        <dbReference type="ARBA" id="ARBA00004370"/>
    </source>
</evidence>
<feature type="domain" description="Mechanosensitive ion channel MscS" evidence="6">
    <location>
        <begin position="204"/>
        <end position="270"/>
    </location>
</feature>
<evidence type="ECO:0000313" key="7">
    <source>
        <dbReference type="EMBL" id="RHZ49619.1"/>
    </source>
</evidence>
<dbReference type="EMBL" id="PQFF01000448">
    <property type="protein sequence ID" value="RHZ49619.1"/>
    <property type="molecule type" value="Genomic_DNA"/>
</dbReference>
<dbReference type="GO" id="GO:0016020">
    <property type="term" value="C:membrane"/>
    <property type="evidence" value="ECO:0007669"/>
    <property type="project" value="UniProtKB-SubCell"/>
</dbReference>